<dbReference type="PROSITE" id="PS00678">
    <property type="entry name" value="WD_REPEATS_1"/>
    <property type="match status" value="1"/>
</dbReference>
<comment type="caution">
    <text evidence="6">The sequence shown here is derived from an EMBL/GenBank/DDBJ whole genome shotgun (WGS) entry which is preliminary data.</text>
</comment>
<dbReference type="CDD" id="cd00200">
    <property type="entry name" value="WD40"/>
    <property type="match status" value="1"/>
</dbReference>
<dbReference type="PROSITE" id="PS50082">
    <property type="entry name" value="WD_REPEATS_2"/>
    <property type="match status" value="4"/>
</dbReference>
<dbReference type="PANTHER" id="PTHR19862">
    <property type="entry name" value="WD REPEAT-CONTAINING PROTEIN 48"/>
    <property type="match status" value="1"/>
</dbReference>
<feature type="repeat" description="WD" evidence="4">
    <location>
        <begin position="255"/>
        <end position="296"/>
    </location>
</feature>
<dbReference type="GO" id="GO:0043130">
    <property type="term" value="F:ubiquitin binding"/>
    <property type="evidence" value="ECO:0007669"/>
    <property type="project" value="TreeGrafter"/>
</dbReference>
<reference evidence="6" key="2">
    <citation type="submission" date="2023-02" db="EMBL/GenBank/DDBJ databases">
        <authorList>
            <consortium name="DOE Joint Genome Institute"/>
            <person name="Mondo S.J."/>
            <person name="Chang Y."/>
            <person name="Wang Y."/>
            <person name="Ahrendt S."/>
            <person name="Andreopoulos W."/>
            <person name="Barry K."/>
            <person name="Beard J."/>
            <person name="Benny G.L."/>
            <person name="Blankenship S."/>
            <person name="Bonito G."/>
            <person name="Cuomo C."/>
            <person name="Desiro A."/>
            <person name="Gervers K.A."/>
            <person name="Hundley H."/>
            <person name="Kuo A."/>
            <person name="LaButti K."/>
            <person name="Lang B.F."/>
            <person name="Lipzen A."/>
            <person name="O'Donnell K."/>
            <person name="Pangilinan J."/>
            <person name="Reynolds N."/>
            <person name="Sandor L."/>
            <person name="Smith M.W."/>
            <person name="Tsang A."/>
            <person name="Grigoriev I.V."/>
            <person name="Stajich J.E."/>
            <person name="Spatafora J.W."/>
        </authorList>
    </citation>
    <scope>NUCLEOTIDE SEQUENCE</scope>
    <source>
        <strain evidence="6">RSA 2281</strain>
    </source>
</reference>
<accession>A0AAD5K427</accession>
<feature type="compositionally biased region" description="Low complexity" evidence="5">
    <location>
        <begin position="674"/>
        <end position="685"/>
    </location>
</feature>
<dbReference type="InterPro" id="IPR019775">
    <property type="entry name" value="WD40_repeat_CS"/>
</dbReference>
<dbReference type="SUPFAM" id="SSF50978">
    <property type="entry name" value="WD40 repeat-like"/>
    <property type="match status" value="1"/>
</dbReference>
<name>A0AAD5K427_9FUNG</name>
<proteinExistence type="inferred from homology"/>
<dbReference type="SMART" id="SM00320">
    <property type="entry name" value="WD40"/>
    <property type="match status" value="8"/>
</dbReference>
<keyword evidence="2 4" id="KW-0853">WD repeat</keyword>
<comment type="similarity">
    <text evidence="1">Belongs to the WD repeat WDR48 family.</text>
</comment>
<dbReference type="PANTHER" id="PTHR19862:SF14">
    <property type="entry name" value="WD REPEAT-CONTAINING PROTEIN 48"/>
    <property type="match status" value="1"/>
</dbReference>
<dbReference type="Pfam" id="PF00400">
    <property type="entry name" value="WD40"/>
    <property type="match status" value="5"/>
</dbReference>
<evidence type="ECO:0000256" key="1">
    <source>
        <dbReference type="ARBA" id="ARBA00006917"/>
    </source>
</evidence>
<gene>
    <name evidence="6" type="ORF">BDA99DRAFT_505450</name>
</gene>
<evidence type="ECO:0000256" key="4">
    <source>
        <dbReference type="PROSITE-ProRule" id="PRU00221"/>
    </source>
</evidence>
<dbReference type="PROSITE" id="PS50294">
    <property type="entry name" value="WD_REPEATS_REGION"/>
    <property type="match status" value="4"/>
</dbReference>
<feature type="compositionally biased region" description="Polar residues" evidence="5">
    <location>
        <begin position="799"/>
        <end position="814"/>
    </location>
</feature>
<dbReference type="InterPro" id="IPR051246">
    <property type="entry name" value="WDR48"/>
</dbReference>
<dbReference type="Gene3D" id="2.130.10.10">
    <property type="entry name" value="YVTN repeat-like/Quinoprotein amine dehydrogenase"/>
    <property type="match status" value="2"/>
</dbReference>
<sequence>MKAPARRSVSYVVEGSDEERAHRLGINSLVIDPNVQLDTVNGNTASGGILYSAGRDGVVASWDLHLEHVREQQPTAEENETMNGSNNSERPQWVFDQGFQQSAPKATCRAFSQTHTDWVNDIALCDNGRFVISASSDRTVKLWSTYEHDTFNNAHTIGWHTDYVKCLASAQKAGWVASSGLDKKIKIWDIERCQATLTAHPQSDKPEEVATSHTATKASIYAMAVNPSGTIMATGSPDKVVRLWDPRSGKQVGKLTGHTDNIRALLISQDGSHILSGSSDSTIKYWSARAQRCLATYETHNDSVWSLFSDDPELRTFYAGSRDGLVTRTEVSGHGDMDTPDESECIGLFKEKSGVAKIAVFNDTYVWTATPSSDINRWLSIPSRESRQLLTRSAYNIEIPSTASAKLPPPQPTFHSQYAEPFIGSDNLTLYARSVMSIPISYHEDDDASDESIQPLRNTPDCVIKGKPGISTHLVLQNRRHVLTKDTNGEVSLWDVVKCTQIKNFGQRELDSVAQDMAKMDSFPAWCTVDTKIGAITVQLDGFTCFDCEMYADEIDLPETYEVREDQRINLGKWVLAHLFAEFLAKASELHEKEEQRYEALDTPSSQGIHSIEPPTQQQQQQQQQQQTSQQKLPSKAAVPPKSPDRSAHHHSNIPKPPLSAITTNIDSSPFHPTSPVSPTNNNSNGLFKGPFTAPPTTSPQQDYFSGAHHVSSNNNSTNSSNSNSNHNSSPSNNEQQQATLPPHSPVQPPPPAALSNTPTSPTSSNFINRLKHLSVKAKISKASSGDESSHDGNDIDKSTSSNNEIPNQHSSSAGEDHTTAGSGGTVSGSPAAAMKGSKTHKQLGENGKSSYTPPVLSDFPPLPIPRTTTIIIAEESAEASTGMDLYRGTVGSAGMDVELIAQSAPLWLLDYLYHNKIPNKDTVKLTFTLKPYTSSKLPDLPGGPNNRLLANRVLRVRKLAHYVAEKLELSTTNSNEQIELLCCDTVLTPNMTLAAIKQHIMKSGGDINLCYRFVKEGPPPQPTTDYKVSQL</sequence>
<feature type="repeat" description="WD" evidence="4">
    <location>
        <begin position="213"/>
        <end position="254"/>
    </location>
</feature>
<evidence type="ECO:0000256" key="2">
    <source>
        <dbReference type="ARBA" id="ARBA00022574"/>
    </source>
</evidence>
<keyword evidence="3" id="KW-0677">Repeat</keyword>
<feature type="repeat" description="WD" evidence="4">
    <location>
        <begin position="112"/>
        <end position="153"/>
    </location>
</feature>
<dbReference type="AlphaFoldDB" id="A0AAD5K427"/>
<reference evidence="6" key="1">
    <citation type="journal article" date="2022" name="IScience">
        <title>Evolution of zygomycete secretomes and the origins of terrestrial fungal ecologies.</title>
        <authorList>
            <person name="Chang Y."/>
            <person name="Wang Y."/>
            <person name="Mondo S."/>
            <person name="Ahrendt S."/>
            <person name="Andreopoulos W."/>
            <person name="Barry K."/>
            <person name="Beard J."/>
            <person name="Benny G.L."/>
            <person name="Blankenship S."/>
            <person name="Bonito G."/>
            <person name="Cuomo C."/>
            <person name="Desiro A."/>
            <person name="Gervers K.A."/>
            <person name="Hundley H."/>
            <person name="Kuo A."/>
            <person name="LaButti K."/>
            <person name="Lang B.F."/>
            <person name="Lipzen A."/>
            <person name="O'Donnell K."/>
            <person name="Pangilinan J."/>
            <person name="Reynolds N."/>
            <person name="Sandor L."/>
            <person name="Smith M.E."/>
            <person name="Tsang A."/>
            <person name="Grigoriev I.V."/>
            <person name="Stajich J.E."/>
            <person name="Spatafora J.W."/>
        </authorList>
    </citation>
    <scope>NUCLEOTIDE SEQUENCE</scope>
    <source>
        <strain evidence="6">RSA 2281</strain>
    </source>
</reference>
<feature type="region of interest" description="Disordered" evidence="5">
    <location>
        <begin position="595"/>
        <end position="766"/>
    </location>
</feature>
<keyword evidence="7" id="KW-1185">Reference proteome</keyword>
<feature type="compositionally biased region" description="Low complexity" evidence="5">
    <location>
        <begin position="616"/>
        <end position="631"/>
    </location>
</feature>
<dbReference type="InterPro" id="IPR036322">
    <property type="entry name" value="WD40_repeat_dom_sf"/>
</dbReference>
<feature type="compositionally biased region" description="Polar residues" evidence="5">
    <location>
        <begin position="661"/>
        <end position="672"/>
    </location>
</feature>
<dbReference type="Pfam" id="PF11816">
    <property type="entry name" value="DUF3337"/>
    <property type="match status" value="1"/>
</dbReference>
<dbReference type="PRINTS" id="PR00320">
    <property type="entry name" value="GPROTEINBRPT"/>
</dbReference>
<dbReference type="InterPro" id="IPR021772">
    <property type="entry name" value="WDR48/Bun107"/>
</dbReference>
<dbReference type="InterPro" id="IPR020472">
    <property type="entry name" value="WD40_PAC1"/>
</dbReference>
<dbReference type="Proteomes" id="UP001209540">
    <property type="component" value="Unassembled WGS sequence"/>
</dbReference>
<feature type="compositionally biased region" description="Basic and acidic residues" evidence="5">
    <location>
        <begin position="788"/>
        <end position="798"/>
    </location>
</feature>
<evidence type="ECO:0000256" key="5">
    <source>
        <dbReference type="SAM" id="MobiDB-lite"/>
    </source>
</evidence>
<feature type="region of interest" description="Disordered" evidence="5">
    <location>
        <begin position="779"/>
        <end position="860"/>
    </location>
</feature>
<dbReference type="EMBL" id="JAIXMP010000009">
    <property type="protein sequence ID" value="KAI9268304.1"/>
    <property type="molecule type" value="Genomic_DNA"/>
</dbReference>
<evidence type="ECO:0000313" key="7">
    <source>
        <dbReference type="Proteomes" id="UP001209540"/>
    </source>
</evidence>
<feature type="compositionally biased region" description="Low complexity" evidence="5">
    <location>
        <begin position="754"/>
        <end position="766"/>
    </location>
</feature>
<dbReference type="InterPro" id="IPR001680">
    <property type="entry name" value="WD40_rpt"/>
</dbReference>
<feature type="compositionally biased region" description="Pro residues" evidence="5">
    <location>
        <begin position="743"/>
        <end position="753"/>
    </location>
</feature>
<feature type="compositionally biased region" description="Low complexity" evidence="5">
    <location>
        <begin position="712"/>
        <end position="734"/>
    </location>
</feature>
<protein>
    <submittedName>
        <fullName evidence="6">Uncharacterized protein</fullName>
    </submittedName>
</protein>
<dbReference type="GO" id="GO:0000724">
    <property type="term" value="P:double-strand break repair via homologous recombination"/>
    <property type="evidence" value="ECO:0007669"/>
    <property type="project" value="TreeGrafter"/>
</dbReference>
<organism evidence="6 7">
    <name type="scientific">Phascolomyces articulosus</name>
    <dbReference type="NCBI Taxonomy" id="60185"/>
    <lineage>
        <taxon>Eukaryota</taxon>
        <taxon>Fungi</taxon>
        <taxon>Fungi incertae sedis</taxon>
        <taxon>Mucoromycota</taxon>
        <taxon>Mucoromycotina</taxon>
        <taxon>Mucoromycetes</taxon>
        <taxon>Mucorales</taxon>
        <taxon>Lichtheimiaceae</taxon>
        <taxon>Phascolomyces</taxon>
    </lineage>
</organism>
<evidence type="ECO:0000313" key="6">
    <source>
        <dbReference type="EMBL" id="KAI9268304.1"/>
    </source>
</evidence>
<evidence type="ECO:0000256" key="3">
    <source>
        <dbReference type="ARBA" id="ARBA00022737"/>
    </source>
</evidence>
<dbReference type="InterPro" id="IPR015943">
    <property type="entry name" value="WD40/YVTN_repeat-like_dom_sf"/>
</dbReference>
<feature type="repeat" description="WD" evidence="4">
    <location>
        <begin position="157"/>
        <end position="198"/>
    </location>
</feature>